<geneLocation type="plasmid" evidence="9">
    <name>II</name>
</geneLocation>
<sequence>MANTQRKLNLNVGINTTGYLGNAWKYRTGNRHEITDPDYYRRLTELAHKGLFDAVFFSDHPALMTDPNGRPFHTIDPLILCTALAAQVPDIGFVATMSSTYNSPYNLARRTQSTDIISGGRLIINIVSSFNPNVAANFGSEPLPPRNQRYAKASEFLDVAKKLWASWDPSREGDVPDDRFWDATSAHTIDHQGSYFTVKGPLNVPRGPQGHPVIAQAGASEGGIDLAARHGEIIYCNILSRPAGQAFGKKVRDRAISFGRDPLGIRIVPGLVVILGETREEALRKHELFSGAGSEDGLIARFVKENGIDPDGFDADAVLDAERFIPDPNRLQAVGMGLGLVDLLTHEKLTAREAVRRSEGHHRLLLGTPEEVADGIIDLWADGTVDGYTLQPPRAPDDIEEFVDKVVPILQDRGVYRTRYEEKTVRERYGLPFPEAGADIGRSAAISWLR</sequence>
<accession>A0A068T1C5</accession>
<dbReference type="CDD" id="cd01095">
    <property type="entry name" value="Nitrilotriacetate_monoxgenase"/>
    <property type="match status" value="1"/>
</dbReference>
<dbReference type="GO" id="GO:0004497">
    <property type="term" value="F:monooxygenase activity"/>
    <property type="evidence" value="ECO:0007669"/>
    <property type="project" value="UniProtKB-KW"/>
</dbReference>
<dbReference type="InterPro" id="IPR051260">
    <property type="entry name" value="Diverse_substr_monoxygenases"/>
</dbReference>
<dbReference type="Pfam" id="PF00296">
    <property type="entry name" value="Bac_luciferase"/>
    <property type="match status" value="1"/>
</dbReference>
<dbReference type="InterPro" id="IPR011251">
    <property type="entry name" value="Luciferase-like_dom"/>
</dbReference>
<dbReference type="GeneID" id="24260465"/>
<dbReference type="Gene3D" id="3.20.20.30">
    <property type="entry name" value="Luciferase-like domain"/>
    <property type="match status" value="1"/>
</dbReference>
<reference evidence="9" key="1">
    <citation type="journal article" date="2014" name="BMC Genomics">
        <title>Genome sequencing of two Neorhizobium galegae strains reveals a noeT gene responsible for the unusual acetylation of the nodulation factors.</title>
        <authorList>
            <person name="Osterman J."/>
            <person name="Marsh J."/>
            <person name="Laine P.K."/>
            <person name="Zeng Z."/>
            <person name="Alatalo E."/>
            <person name="Sullivan J.T."/>
            <person name="Young J.P."/>
            <person name="Thomas-Oates J."/>
            <person name="Paulin L."/>
            <person name="Lindstrom K."/>
        </authorList>
    </citation>
    <scope>NUCLEOTIDE SEQUENCE [LARGE SCALE GENOMIC DNA]</scope>
    <source>
        <strain evidence="9">HAMBI 540</strain>
    </source>
</reference>
<dbReference type="Proteomes" id="UP000028181">
    <property type="component" value="Plasmid pHAMBI540a"/>
</dbReference>
<dbReference type="AlphaFoldDB" id="A0A068T1C5"/>
<feature type="binding site" evidence="6">
    <location>
        <position position="59"/>
    </location>
    <ligand>
        <name>FMN</name>
        <dbReference type="ChEBI" id="CHEBI:58210"/>
    </ligand>
</feature>
<evidence type="ECO:0000256" key="2">
    <source>
        <dbReference type="ARBA" id="ARBA00022643"/>
    </source>
</evidence>
<dbReference type="PIRSF" id="PIRSF000337">
    <property type="entry name" value="NTA_MOA"/>
    <property type="match status" value="1"/>
</dbReference>
<keyword evidence="3" id="KW-0560">Oxidoreductase</keyword>
<feature type="binding site" evidence="6">
    <location>
        <position position="220"/>
    </location>
    <ligand>
        <name>FMN</name>
        <dbReference type="ChEBI" id="CHEBI:58210"/>
    </ligand>
</feature>
<dbReference type="NCBIfam" id="TIGR03860">
    <property type="entry name" value="FMN_nitrolo"/>
    <property type="match status" value="1"/>
</dbReference>
<dbReference type="eggNOG" id="COG2141">
    <property type="taxonomic scope" value="Bacteria"/>
</dbReference>
<feature type="domain" description="Luciferase-like" evidence="7">
    <location>
        <begin position="33"/>
        <end position="385"/>
    </location>
</feature>
<dbReference type="KEGG" id="ngg:RG540_PA15810"/>
<keyword evidence="9" id="KW-1185">Reference proteome</keyword>
<dbReference type="RefSeq" id="WP_046599195.1">
    <property type="nucleotide sequence ID" value="NZ_HG938354.1"/>
</dbReference>
<dbReference type="GO" id="GO:0016705">
    <property type="term" value="F:oxidoreductase activity, acting on paired donors, with incorporation or reduction of molecular oxygen"/>
    <property type="evidence" value="ECO:0007669"/>
    <property type="project" value="InterPro"/>
</dbReference>
<name>A0A068T1C5_NEOGA</name>
<protein>
    <submittedName>
        <fullName evidence="8">Nitrilotriacetate monooxygenase component A</fullName>
    </submittedName>
</protein>
<organism evidence="8 9">
    <name type="scientific">Neorhizobium galegae bv. orientalis str. HAMBI 540</name>
    <dbReference type="NCBI Taxonomy" id="1028800"/>
    <lineage>
        <taxon>Bacteria</taxon>
        <taxon>Pseudomonadati</taxon>
        <taxon>Pseudomonadota</taxon>
        <taxon>Alphaproteobacteria</taxon>
        <taxon>Hyphomicrobiales</taxon>
        <taxon>Rhizobiaceae</taxon>
        <taxon>Rhizobium/Agrobacterium group</taxon>
        <taxon>Neorhizobium</taxon>
    </lineage>
</organism>
<dbReference type="SUPFAM" id="SSF51679">
    <property type="entry name" value="Bacterial luciferase-like"/>
    <property type="match status" value="1"/>
</dbReference>
<proteinExistence type="inferred from homology"/>
<evidence type="ECO:0000256" key="1">
    <source>
        <dbReference type="ARBA" id="ARBA00022630"/>
    </source>
</evidence>
<gene>
    <name evidence="8" type="ORF">RG540_PA15810</name>
</gene>
<evidence type="ECO:0000259" key="7">
    <source>
        <dbReference type="Pfam" id="PF00296"/>
    </source>
</evidence>
<dbReference type="EMBL" id="HG938354">
    <property type="protein sequence ID" value="CDN52257.1"/>
    <property type="molecule type" value="Genomic_DNA"/>
</dbReference>
<dbReference type="PANTHER" id="PTHR30011">
    <property type="entry name" value="ALKANESULFONATE MONOOXYGENASE-RELATED"/>
    <property type="match status" value="1"/>
</dbReference>
<keyword evidence="1 6" id="KW-0285">Flavoprotein</keyword>
<evidence type="ECO:0000256" key="4">
    <source>
        <dbReference type="ARBA" id="ARBA00023033"/>
    </source>
</evidence>
<evidence type="ECO:0000313" key="9">
    <source>
        <dbReference type="Proteomes" id="UP000028181"/>
    </source>
</evidence>
<keyword evidence="2 6" id="KW-0288">FMN</keyword>
<feature type="binding site" evidence="6">
    <location>
        <position position="96"/>
    </location>
    <ligand>
        <name>FMN</name>
        <dbReference type="ChEBI" id="CHEBI:58210"/>
    </ligand>
</feature>
<keyword evidence="4 8" id="KW-0503">Monooxygenase</keyword>
<dbReference type="PATRIC" id="fig|1028800.3.peg.6240"/>
<dbReference type="HOGENOM" id="CLU_022256_1_2_5"/>
<dbReference type="InterPro" id="IPR036661">
    <property type="entry name" value="Luciferase-like_sf"/>
</dbReference>
<feature type="binding site" evidence="6">
    <location>
        <position position="150"/>
    </location>
    <ligand>
        <name>FMN</name>
        <dbReference type="ChEBI" id="CHEBI:58210"/>
    </ligand>
</feature>
<dbReference type="PANTHER" id="PTHR30011:SF16">
    <property type="entry name" value="C2H2 FINGER DOMAIN TRANSCRIPTION FACTOR (EUROFUNG)-RELATED"/>
    <property type="match status" value="1"/>
</dbReference>
<evidence type="ECO:0000256" key="6">
    <source>
        <dbReference type="PIRSR" id="PIRSR000337-1"/>
    </source>
</evidence>
<comment type="similarity">
    <text evidence="5">Belongs to the NtaA/SnaA/DszA monooxygenase family.</text>
</comment>
<evidence type="ECO:0000313" key="8">
    <source>
        <dbReference type="EMBL" id="CDN52257.1"/>
    </source>
</evidence>
<evidence type="ECO:0000256" key="3">
    <source>
        <dbReference type="ARBA" id="ARBA00023002"/>
    </source>
</evidence>
<keyword evidence="8" id="KW-0614">Plasmid</keyword>
<dbReference type="InterPro" id="IPR016215">
    <property type="entry name" value="NTA_MOA"/>
</dbReference>
<evidence type="ECO:0000256" key="5">
    <source>
        <dbReference type="ARBA" id="ARBA00033748"/>
    </source>
</evidence>
<dbReference type="OrthoDB" id="9779442at2"/>